<organism evidence="1">
    <name type="scientific">uncultured Caudovirales phage</name>
    <dbReference type="NCBI Taxonomy" id="2100421"/>
    <lineage>
        <taxon>Viruses</taxon>
        <taxon>Duplodnaviria</taxon>
        <taxon>Heunggongvirae</taxon>
        <taxon>Uroviricota</taxon>
        <taxon>Caudoviricetes</taxon>
        <taxon>Peduoviridae</taxon>
        <taxon>Maltschvirus</taxon>
        <taxon>Maltschvirus maltsch</taxon>
    </lineage>
</organism>
<proteinExistence type="predicted"/>
<accession>A0A6J5LYN0</accession>
<gene>
    <name evidence="1" type="ORF">UFOVP338_70</name>
</gene>
<evidence type="ECO:0000313" key="1">
    <source>
        <dbReference type="EMBL" id="CAB4139645.1"/>
    </source>
</evidence>
<sequence>MIALTNDLMSLVDFSEKCWAYTLPNNKKAFIAKSQAEFRQDENGVVSLFVADWMVYKLHNQHSASSFIFLHAPKENEGQDRFADLVVNKPAVEVVEEKTETVVAKIETIIENNIITTDLVVGDMVTFQKEFSKKLSQKETSEFTGQYGKLDFIL</sequence>
<reference evidence="1" key="1">
    <citation type="submission" date="2020-04" db="EMBL/GenBank/DDBJ databases">
        <authorList>
            <person name="Chiriac C."/>
            <person name="Salcher M."/>
            <person name="Ghai R."/>
            <person name="Kavagutti S V."/>
        </authorList>
    </citation>
    <scope>NUCLEOTIDE SEQUENCE</scope>
</reference>
<dbReference type="EMBL" id="LR796351">
    <property type="protein sequence ID" value="CAB4139645.1"/>
    <property type="molecule type" value="Genomic_DNA"/>
</dbReference>
<name>A0A6J5LYN0_9CAUD</name>
<protein>
    <submittedName>
        <fullName evidence="1">Uncharacterized protein</fullName>
    </submittedName>
</protein>